<evidence type="ECO:0000313" key="3">
    <source>
        <dbReference type="Proteomes" id="UP000630445"/>
    </source>
</evidence>
<keyword evidence="3" id="KW-1185">Reference proteome</keyword>
<dbReference type="EMBL" id="JACBAD010002002">
    <property type="protein sequence ID" value="KAF7122904.1"/>
    <property type="molecule type" value="Genomic_DNA"/>
</dbReference>
<dbReference type="AlphaFoldDB" id="A0A8H6PAM5"/>
<dbReference type="Proteomes" id="UP000662466">
    <property type="component" value="Unassembled WGS sequence"/>
</dbReference>
<gene>
    <name evidence="1" type="ORF">CNMCM5793_001015</name>
    <name evidence="2" type="ORF">CNMCM6106_000570</name>
</gene>
<evidence type="ECO:0000313" key="2">
    <source>
        <dbReference type="EMBL" id="KAF7163807.1"/>
    </source>
</evidence>
<reference evidence="1" key="1">
    <citation type="submission" date="2020-06" db="EMBL/GenBank/DDBJ databases">
        <title>Draft genome sequences of strains closely related to Aspergillus parafelis and Aspergillus hiratsukae.</title>
        <authorList>
            <person name="Dos Santos R.A.C."/>
            <person name="Rivero-Menendez O."/>
            <person name="Steenwyk J.L."/>
            <person name="Mead M.E."/>
            <person name="Goldman G.H."/>
            <person name="Alastruey-Izquierdo A."/>
            <person name="Rokas A."/>
        </authorList>
    </citation>
    <scope>NUCLEOTIDE SEQUENCE</scope>
    <source>
        <strain evidence="1">CNM-CM5793</strain>
        <strain evidence="2">CNM-CM6106</strain>
    </source>
</reference>
<accession>A0A8H6PAM5</accession>
<name>A0A8H6PAM5_9EURO</name>
<dbReference type="Proteomes" id="UP000630445">
    <property type="component" value="Unassembled WGS sequence"/>
</dbReference>
<protein>
    <submittedName>
        <fullName evidence="1">Uncharacterized protein</fullName>
    </submittedName>
</protein>
<comment type="caution">
    <text evidence="1">The sequence shown here is derived from an EMBL/GenBank/DDBJ whole genome shotgun (WGS) entry which is preliminary data.</text>
</comment>
<proteinExistence type="predicted"/>
<organism evidence="1 3">
    <name type="scientific">Aspergillus hiratsukae</name>
    <dbReference type="NCBI Taxonomy" id="1194566"/>
    <lineage>
        <taxon>Eukaryota</taxon>
        <taxon>Fungi</taxon>
        <taxon>Dikarya</taxon>
        <taxon>Ascomycota</taxon>
        <taxon>Pezizomycotina</taxon>
        <taxon>Eurotiomycetes</taxon>
        <taxon>Eurotiomycetidae</taxon>
        <taxon>Eurotiales</taxon>
        <taxon>Aspergillaceae</taxon>
        <taxon>Aspergillus</taxon>
        <taxon>Aspergillus subgen. Fumigati</taxon>
    </lineage>
</organism>
<dbReference type="EMBL" id="JACBAF010002202">
    <property type="protein sequence ID" value="KAF7163807.1"/>
    <property type="molecule type" value="Genomic_DNA"/>
</dbReference>
<sequence>MSSHGASAYMSYLYRLPGDPLAAPLSRPLDHVLKPPRSRHMADVEPVQIHIRNPPLHLVRNGRLAANRTGPSPPIDAFSATTRGVHRGMSLLVVVDASRIIEIRPASIESTAVIPWLSGIRKHGRRNRARVTPLLRRLPANPIHFGPQHRGKWLETKVASARCPPERERTSAARMGRQGAASRACIDVRVDRRVWVTVSEAQTPSQSVLSSAVVVINRNTIDIANLYSTRRNGRYEVFRQSDSPLSHSIRDLLEWLLP</sequence>
<evidence type="ECO:0000313" key="1">
    <source>
        <dbReference type="EMBL" id="KAF7122904.1"/>
    </source>
</evidence>